<name>A0ABQ5IVS1_9ASTR</name>
<keyword evidence="2" id="KW-1185">Reference proteome</keyword>
<sequence>MLFHLHLLAYLHPPTIDLSDSGLKEFQQPEFEGYGIKENKGVCENTSNEIKQTTDAPIIEDWVFDCDKDEYGVRILKSDNVQPKPKMVQKPVLNNVKKGTGQREVRPVWNNAMRVNH</sequence>
<gene>
    <name evidence="1" type="ORF">Tco_1113382</name>
</gene>
<dbReference type="EMBL" id="BQNB010021116">
    <property type="protein sequence ID" value="GJU03044.1"/>
    <property type="molecule type" value="Genomic_DNA"/>
</dbReference>
<accession>A0ABQ5IVS1</accession>
<reference evidence="1" key="1">
    <citation type="journal article" date="2022" name="Int. J. Mol. Sci.">
        <title>Draft Genome of Tanacetum Coccineum: Genomic Comparison of Closely Related Tanacetum-Family Plants.</title>
        <authorList>
            <person name="Yamashiro T."/>
            <person name="Shiraishi A."/>
            <person name="Nakayama K."/>
            <person name="Satake H."/>
        </authorList>
    </citation>
    <scope>NUCLEOTIDE SEQUENCE</scope>
</reference>
<evidence type="ECO:0000313" key="2">
    <source>
        <dbReference type="Proteomes" id="UP001151760"/>
    </source>
</evidence>
<proteinExistence type="predicted"/>
<comment type="caution">
    <text evidence="1">The sequence shown here is derived from an EMBL/GenBank/DDBJ whole genome shotgun (WGS) entry which is preliminary data.</text>
</comment>
<dbReference type="Proteomes" id="UP001151760">
    <property type="component" value="Unassembled WGS sequence"/>
</dbReference>
<protein>
    <submittedName>
        <fullName evidence="1">Uncharacterized protein</fullName>
    </submittedName>
</protein>
<evidence type="ECO:0000313" key="1">
    <source>
        <dbReference type="EMBL" id="GJU03044.1"/>
    </source>
</evidence>
<organism evidence="1 2">
    <name type="scientific">Tanacetum coccineum</name>
    <dbReference type="NCBI Taxonomy" id="301880"/>
    <lineage>
        <taxon>Eukaryota</taxon>
        <taxon>Viridiplantae</taxon>
        <taxon>Streptophyta</taxon>
        <taxon>Embryophyta</taxon>
        <taxon>Tracheophyta</taxon>
        <taxon>Spermatophyta</taxon>
        <taxon>Magnoliopsida</taxon>
        <taxon>eudicotyledons</taxon>
        <taxon>Gunneridae</taxon>
        <taxon>Pentapetalae</taxon>
        <taxon>asterids</taxon>
        <taxon>campanulids</taxon>
        <taxon>Asterales</taxon>
        <taxon>Asteraceae</taxon>
        <taxon>Asteroideae</taxon>
        <taxon>Anthemideae</taxon>
        <taxon>Anthemidinae</taxon>
        <taxon>Tanacetum</taxon>
    </lineage>
</organism>
<reference evidence="1" key="2">
    <citation type="submission" date="2022-01" db="EMBL/GenBank/DDBJ databases">
        <authorList>
            <person name="Yamashiro T."/>
            <person name="Shiraishi A."/>
            <person name="Satake H."/>
            <person name="Nakayama K."/>
        </authorList>
    </citation>
    <scope>NUCLEOTIDE SEQUENCE</scope>
</reference>